<dbReference type="GO" id="GO:0005886">
    <property type="term" value="C:plasma membrane"/>
    <property type="evidence" value="ECO:0007669"/>
    <property type="project" value="InterPro"/>
</dbReference>
<dbReference type="PANTHER" id="PTHR38522">
    <property type="entry name" value="PLASMA MEMBRANE-ASSOCIATED CATION-BINDING PROTEIN 1"/>
    <property type="match status" value="1"/>
</dbReference>
<reference evidence="2 3" key="1">
    <citation type="submission" date="2020-08" db="EMBL/GenBank/DDBJ databases">
        <title>Plant Genome Project.</title>
        <authorList>
            <person name="Zhang R.-G."/>
        </authorList>
    </citation>
    <scope>NUCLEOTIDE SEQUENCE [LARGE SCALE GENOMIC DNA]</scope>
    <source>
        <tissue evidence="2">Rhizome</tissue>
    </source>
</reference>
<dbReference type="Pfam" id="PF05558">
    <property type="entry name" value="DREPP"/>
    <property type="match status" value="1"/>
</dbReference>
<evidence type="ECO:0000313" key="3">
    <source>
        <dbReference type="Proteomes" id="UP000734854"/>
    </source>
</evidence>
<feature type="region of interest" description="Disordered" evidence="1">
    <location>
        <begin position="134"/>
        <end position="200"/>
    </location>
</feature>
<dbReference type="EMBL" id="JACMSC010000007">
    <property type="protein sequence ID" value="KAG6516446.1"/>
    <property type="molecule type" value="Genomic_DNA"/>
</dbReference>
<dbReference type="InterPro" id="IPR008469">
    <property type="entry name" value="DREPP"/>
</dbReference>
<protein>
    <recommendedName>
        <fullName evidence="4">Plasma membrane-associated cation-binding protein 1</fullName>
    </recommendedName>
</protein>
<proteinExistence type="predicted"/>
<sequence length="200" mass="21409">MAASWRSRLFPTIKKVFVFGTSKRTAATEACKSFEESQEEITKEFEERKIELEAKAVEIYQASDAEIKDLVRNPTEAGIKKKSTAVVKFIEELVKIEFPGSKQVSEAASKYGVALVPAPIVFILEKVSALVPQDDEVDPGSVAGAKEATSSELERDKEEAAVVGEKAEEATIVASSPPSPAGNAPATTISVTAEPTHAKA</sequence>
<evidence type="ECO:0000256" key="1">
    <source>
        <dbReference type="SAM" id="MobiDB-lite"/>
    </source>
</evidence>
<organism evidence="2 3">
    <name type="scientific">Zingiber officinale</name>
    <name type="common">Ginger</name>
    <name type="synonym">Amomum zingiber</name>
    <dbReference type="NCBI Taxonomy" id="94328"/>
    <lineage>
        <taxon>Eukaryota</taxon>
        <taxon>Viridiplantae</taxon>
        <taxon>Streptophyta</taxon>
        <taxon>Embryophyta</taxon>
        <taxon>Tracheophyta</taxon>
        <taxon>Spermatophyta</taxon>
        <taxon>Magnoliopsida</taxon>
        <taxon>Liliopsida</taxon>
        <taxon>Zingiberales</taxon>
        <taxon>Zingiberaceae</taxon>
        <taxon>Zingiber</taxon>
    </lineage>
</organism>
<accession>A0A8J5H6L2</accession>
<gene>
    <name evidence="2" type="ORF">ZIOFF_026911</name>
</gene>
<dbReference type="OrthoDB" id="1933409at2759"/>
<dbReference type="Proteomes" id="UP000734854">
    <property type="component" value="Unassembled WGS sequence"/>
</dbReference>
<dbReference type="PANTHER" id="PTHR38522:SF2">
    <property type="entry name" value="PLASMA MEMBRANE-ASSOCIATED CATION-BINDING PROTEIN 1"/>
    <property type="match status" value="1"/>
</dbReference>
<evidence type="ECO:0000313" key="2">
    <source>
        <dbReference type="EMBL" id="KAG6516446.1"/>
    </source>
</evidence>
<keyword evidence="3" id="KW-1185">Reference proteome</keyword>
<dbReference type="AlphaFoldDB" id="A0A8J5H6L2"/>
<feature type="compositionally biased region" description="Basic and acidic residues" evidence="1">
    <location>
        <begin position="152"/>
        <end position="169"/>
    </location>
</feature>
<comment type="caution">
    <text evidence="2">The sequence shown here is derived from an EMBL/GenBank/DDBJ whole genome shotgun (WGS) entry which is preliminary data.</text>
</comment>
<name>A0A8J5H6L2_ZINOF</name>
<evidence type="ECO:0008006" key="4">
    <source>
        <dbReference type="Google" id="ProtNLM"/>
    </source>
</evidence>